<gene>
    <name evidence="8" type="ORF">CWR45_07250</name>
</gene>
<keyword evidence="5" id="KW-0175">Coiled coil</keyword>
<dbReference type="SMART" id="SM00283">
    <property type="entry name" value="MA"/>
    <property type="match status" value="1"/>
</dbReference>
<keyword evidence="2" id="KW-1003">Cell membrane</keyword>
<keyword evidence="2" id="KW-0997">Cell inner membrane</keyword>
<dbReference type="Proteomes" id="UP000256520">
    <property type="component" value="Unassembled WGS sequence"/>
</dbReference>
<dbReference type="AlphaFoldDB" id="A0A3D8PUL1"/>
<feature type="coiled-coil region" evidence="5">
    <location>
        <begin position="7"/>
        <end position="41"/>
    </location>
</feature>
<evidence type="ECO:0000256" key="3">
    <source>
        <dbReference type="ARBA" id="ARBA00023224"/>
    </source>
</evidence>
<keyword evidence="3 4" id="KW-0807">Transducer</keyword>
<evidence type="ECO:0000256" key="5">
    <source>
        <dbReference type="SAM" id="Coils"/>
    </source>
</evidence>
<dbReference type="PROSITE" id="PS50192">
    <property type="entry name" value="T_SNARE"/>
    <property type="match status" value="1"/>
</dbReference>
<evidence type="ECO:0008006" key="10">
    <source>
        <dbReference type="Google" id="ProtNLM"/>
    </source>
</evidence>
<dbReference type="InterPro" id="IPR000727">
    <property type="entry name" value="T_SNARE_dom"/>
</dbReference>
<evidence type="ECO:0000313" key="8">
    <source>
        <dbReference type="EMBL" id="RDW19850.1"/>
    </source>
</evidence>
<organism evidence="8 9">
    <name type="scientific">Oceanobacillus chungangensis</name>
    <dbReference type="NCBI Taxonomy" id="1229152"/>
    <lineage>
        <taxon>Bacteria</taxon>
        <taxon>Bacillati</taxon>
        <taxon>Bacillota</taxon>
        <taxon>Bacilli</taxon>
        <taxon>Bacillales</taxon>
        <taxon>Bacillaceae</taxon>
        <taxon>Oceanobacillus</taxon>
    </lineage>
</organism>
<dbReference type="EMBL" id="PIOD01000006">
    <property type="protein sequence ID" value="RDW19850.1"/>
    <property type="molecule type" value="Genomic_DNA"/>
</dbReference>
<keyword evidence="9" id="KW-1185">Reference proteome</keyword>
<accession>A0A3D8PUL1</accession>
<evidence type="ECO:0000313" key="9">
    <source>
        <dbReference type="Proteomes" id="UP000256520"/>
    </source>
</evidence>
<dbReference type="SUPFAM" id="SSF58104">
    <property type="entry name" value="Methyl-accepting chemotaxis protein (MCP) signaling domain"/>
    <property type="match status" value="1"/>
</dbReference>
<sequence length="317" mass="35843">MRKVKQIKSLEEELQKAQQKIAVLEEEKLNIKQQHKQFLNELEANLLHTIDQQEHVNGQHHNLEDLVLQIRQRFDEIQSLGQQSNQHSEQLVIKGNEIVSNYEKLASHTGYYLQIVEQNKVLMDNLELQMTNTATRMQELGEHSNTIREIVQVISDIANQTNLLALNASIEAARAGEHGKGFAVVAAEVGKLAESTRESTSTIDEVATTIQEKIQDAEQGTNENQETVQNSTKFNNKTVEILSEMNSIVENTKKITINVLEEINSQSNLTNQMVNDIYNTNDSFETIKQTLHKHIDDARVVDQQLASGINGINENAK</sequence>
<dbReference type="GO" id="GO:0007165">
    <property type="term" value="P:signal transduction"/>
    <property type="evidence" value="ECO:0007669"/>
    <property type="project" value="UniProtKB-KW"/>
</dbReference>
<dbReference type="PROSITE" id="PS50111">
    <property type="entry name" value="CHEMOTAXIS_TRANSDUC_2"/>
    <property type="match status" value="1"/>
</dbReference>
<evidence type="ECO:0000259" key="6">
    <source>
        <dbReference type="PROSITE" id="PS50111"/>
    </source>
</evidence>
<name>A0A3D8PUL1_9BACI</name>
<dbReference type="Pfam" id="PF00015">
    <property type="entry name" value="MCPsignal"/>
    <property type="match status" value="1"/>
</dbReference>
<reference evidence="9" key="1">
    <citation type="submission" date="2017-11" db="EMBL/GenBank/DDBJ databases">
        <authorList>
            <person name="Zhu W."/>
        </authorList>
    </citation>
    <scope>NUCLEOTIDE SEQUENCE [LARGE SCALE GENOMIC DNA]</scope>
    <source>
        <strain evidence="9">CAU 1051</strain>
    </source>
</reference>
<protein>
    <recommendedName>
        <fullName evidence="10">Methyl-accepting transducer domain-containing protein</fullName>
    </recommendedName>
</protein>
<dbReference type="Gene3D" id="1.10.287.950">
    <property type="entry name" value="Methyl-accepting chemotaxis protein"/>
    <property type="match status" value="1"/>
</dbReference>
<keyword evidence="2" id="KW-0472">Membrane</keyword>
<dbReference type="RefSeq" id="WP_115749198.1">
    <property type="nucleotide sequence ID" value="NZ_PIOD01000006.1"/>
</dbReference>
<dbReference type="PANTHER" id="PTHR32089:SF112">
    <property type="entry name" value="LYSOZYME-LIKE PROTEIN-RELATED"/>
    <property type="match status" value="1"/>
</dbReference>
<evidence type="ECO:0000259" key="7">
    <source>
        <dbReference type="PROSITE" id="PS50192"/>
    </source>
</evidence>
<comment type="subcellular location">
    <subcellularLocation>
        <location evidence="1">Cell inner membrane</location>
        <topology evidence="1">Multi-pass membrane protein</topology>
    </subcellularLocation>
</comment>
<dbReference type="GO" id="GO:0005886">
    <property type="term" value="C:plasma membrane"/>
    <property type="evidence" value="ECO:0007669"/>
    <property type="project" value="UniProtKB-SubCell"/>
</dbReference>
<dbReference type="InterPro" id="IPR004089">
    <property type="entry name" value="MCPsignal_dom"/>
</dbReference>
<feature type="domain" description="Methyl-accepting transducer" evidence="6">
    <location>
        <begin position="59"/>
        <end position="285"/>
    </location>
</feature>
<dbReference type="PANTHER" id="PTHR32089">
    <property type="entry name" value="METHYL-ACCEPTING CHEMOTAXIS PROTEIN MCPB"/>
    <property type="match status" value="1"/>
</dbReference>
<comment type="caution">
    <text evidence="8">The sequence shown here is derived from an EMBL/GenBank/DDBJ whole genome shotgun (WGS) entry which is preliminary data.</text>
</comment>
<proteinExistence type="predicted"/>
<dbReference type="OrthoDB" id="9807021at2"/>
<evidence type="ECO:0000256" key="2">
    <source>
        <dbReference type="ARBA" id="ARBA00022519"/>
    </source>
</evidence>
<feature type="domain" description="T-SNARE coiled-coil homology" evidence="7">
    <location>
        <begin position="232"/>
        <end position="294"/>
    </location>
</feature>
<evidence type="ECO:0000256" key="4">
    <source>
        <dbReference type="PROSITE-ProRule" id="PRU00284"/>
    </source>
</evidence>
<evidence type="ECO:0000256" key="1">
    <source>
        <dbReference type="ARBA" id="ARBA00004429"/>
    </source>
</evidence>